<protein>
    <submittedName>
        <fullName evidence="1">Uncharacterized protein</fullName>
    </submittedName>
</protein>
<dbReference type="AlphaFoldDB" id="C9MU67"/>
<dbReference type="Proteomes" id="UP000006233">
    <property type="component" value="Unassembled WGS sequence"/>
</dbReference>
<accession>C9MU67</accession>
<reference evidence="1 2" key="1">
    <citation type="submission" date="2009-09" db="EMBL/GenBank/DDBJ databases">
        <authorList>
            <person name="Weinstock G."/>
            <person name="Sodergren E."/>
            <person name="Clifton S."/>
            <person name="Fulton L."/>
            <person name="Fulton B."/>
            <person name="Courtney L."/>
            <person name="Fronick C."/>
            <person name="Harrison M."/>
            <person name="Strong C."/>
            <person name="Farmer C."/>
            <person name="Delahaunty K."/>
            <person name="Markovic C."/>
            <person name="Hall O."/>
            <person name="Minx P."/>
            <person name="Tomlinson C."/>
            <person name="Mitreva M."/>
            <person name="Nelson J."/>
            <person name="Hou S."/>
            <person name="Wollam A."/>
            <person name="Pepin K.H."/>
            <person name="Johnson M."/>
            <person name="Bhonagiri V."/>
            <person name="Nash W.E."/>
            <person name="Warren W."/>
            <person name="Chinwalla A."/>
            <person name="Mardis E.R."/>
            <person name="Wilson R.K."/>
        </authorList>
    </citation>
    <scope>NUCLEOTIDE SEQUENCE [LARGE SCALE GENOMIC DNA]</scope>
    <source>
        <strain evidence="1 2">F0254</strain>
    </source>
</reference>
<organism evidence="1 2">
    <name type="scientific">Leptotrichia hofstadii F0254</name>
    <dbReference type="NCBI Taxonomy" id="634994"/>
    <lineage>
        <taxon>Bacteria</taxon>
        <taxon>Fusobacteriati</taxon>
        <taxon>Fusobacteriota</taxon>
        <taxon>Fusobacteriia</taxon>
        <taxon>Fusobacteriales</taxon>
        <taxon>Leptotrichiaceae</taxon>
        <taxon>Leptotrichia</taxon>
    </lineage>
</organism>
<name>C9MU67_9FUSO</name>
<gene>
    <name evidence="1" type="ORF">GCWU000323_00086</name>
</gene>
<evidence type="ECO:0000313" key="1">
    <source>
        <dbReference type="EMBL" id="EEX75874.1"/>
    </source>
</evidence>
<evidence type="ECO:0000313" key="2">
    <source>
        <dbReference type="Proteomes" id="UP000006233"/>
    </source>
</evidence>
<comment type="caution">
    <text evidence="1">The sequence shown here is derived from an EMBL/GenBank/DDBJ whole genome shotgun (WGS) entry which is preliminary data.</text>
</comment>
<dbReference type="EMBL" id="ACVB02000005">
    <property type="protein sequence ID" value="EEX75874.1"/>
    <property type="molecule type" value="Genomic_DNA"/>
</dbReference>
<dbReference type="HOGENOM" id="CLU_1407268_0_0_0"/>
<proteinExistence type="predicted"/>
<sequence length="193" mass="22871">MYLNNFKIKFLLYVAYMKGNKMKKIIIVLALIFSSSSFSVEQIEKIMCYIPKELKTNSKARLIYEDTEKYKDEEIPPEVANPEIVKALKERRLVVFQMRCKYDGDMYRYITASDYAVEYLTKQTINKEEGDYYLLELPTNKALAFQDMLFIGDFIDNSISTNDELFQILYMINVQFLEIRQQELEEEGLKVVY</sequence>